<dbReference type="RefSeq" id="XP_050515966.1">
    <property type="nucleotide sequence ID" value="XM_050660009.1"/>
</dbReference>
<dbReference type="PROSITE" id="PS51059">
    <property type="entry name" value="PARP_CATALYTIC"/>
    <property type="match status" value="1"/>
</dbReference>
<dbReference type="GeneID" id="126890817"/>
<evidence type="ECO:0000313" key="4">
    <source>
        <dbReference type="EnsemblMetazoa" id="XP_050515967.1"/>
    </source>
</evidence>
<keyword evidence="1" id="KW-0808">Transferase</keyword>
<dbReference type="Pfam" id="PF00644">
    <property type="entry name" value="PARP"/>
    <property type="match status" value="1"/>
</dbReference>
<keyword evidence="1" id="KW-0520">NAD</keyword>
<dbReference type="InterPro" id="IPR051712">
    <property type="entry name" value="ARTD-AVP"/>
</dbReference>
<feature type="region of interest" description="Disordered" evidence="2">
    <location>
        <begin position="335"/>
        <end position="368"/>
    </location>
</feature>
<dbReference type="PANTHER" id="PTHR45740:SF2">
    <property type="entry name" value="POLY [ADP-RIBOSE] POLYMERASE"/>
    <property type="match status" value="1"/>
</dbReference>
<dbReference type="EnsemblMetazoa" id="XM_050660009.1">
    <property type="protein sequence ID" value="XP_050515966.1"/>
    <property type="gene ID" value="LOC126890817"/>
</dbReference>
<dbReference type="SUPFAM" id="SSF56399">
    <property type="entry name" value="ADP-ribosylation"/>
    <property type="match status" value="1"/>
</dbReference>
<feature type="region of interest" description="Disordered" evidence="2">
    <location>
        <begin position="65"/>
        <end position="118"/>
    </location>
</feature>
<dbReference type="EC" id="2.4.2.-" evidence="1"/>
<evidence type="ECO:0000259" key="3">
    <source>
        <dbReference type="PROSITE" id="PS51059"/>
    </source>
</evidence>
<dbReference type="InterPro" id="IPR012317">
    <property type="entry name" value="Poly(ADP-ribose)pol_cat_dom"/>
</dbReference>
<evidence type="ECO:0000256" key="1">
    <source>
        <dbReference type="RuleBase" id="RU362114"/>
    </source>
</evidence>
<dbReference type="EnsemblMetazoa" id="XM_050660010.1">
    <property type="protein sequence ID" value="XP_050515967.1"/>
    <property type="gene ID" value="LOC126890817"/>
</dbReference>
<keyword evidence="1" id="KW-0328">Glycosyltransferase</keyword>
<sequence length="384" mass="43680">MGNWLSSSVPSSVHTIITTPTLNLSNNRTQILSKSALHRASIPAKFFTDRASSCSKAVTDNTTRIPGYSAPSFKTNQESSRIRPDNHKTLTSSKDQSSSSRTINQHSRINTNRKTPIPVRKNPEILSISNTLYNSNINLTENVFQLEILSEDSCEYDRMKSKFFQSNRSFFKLHSIEKVHNPYLLLQYGLKKSEYDRRGISYKETLLFHGTKKVNIEDICETNFDWRLHGSAFGSRFGQGVNFASEAYFSTHYCDHGYNKVMIMVNVLIGNSCRGNRDMAIPPINCDTSTNGKQNVYVKYDDNTFYPAYIIHFGGIHCKKKNRLNISQYDYDRNSDCTSDRDSDCTSDRDSECTSDRISDSTSDRDSDWVSDCYSDCDSDCDSD</sequence>
<organism evidence="4 5">
    <name type="scientific">Diabrotica virgifera virgifera</name>
    <name type="common">western corn rootworm</name>
    <dbReference type="NCBI Taxonomy" id="50390"/>
    <lineage>
        <taxon>Eukaryota</taxon>
        <taxon>Metazoa</taxon>
        <taxon>Ecdysozoa</taxon>
        <taxon>Arthropoda</taxon>
        <taxon>Hexapoda</taxon>
        <taxon>Insecta</taxon>
        <taxon>Pterygota</taxon>
        <taxon>Neoptera</taxon>
        <taxon>Endopterygota</taxon>
        <taxon>Coleoptera</taxon>
        <taxon>Polyphaga</taxon>
        <taxon>Cucujiformia</taxon>
        <taxon>Chrysomeloidea</taxon>
        <taxon>Chrysomelidae</taxon>
        <taxon>Galerucinae</taxon>
        <taxon>Diabroticina</taxon>
        <taxon>Diabroticites</taxon>
        <taxon>Diabrotica</taxon>
    </lineage>
</organism>
<reference evidence="4" key="1">
    <citation type="submission" date="2025-05" db="UniProtKB">
        <authorList>
            <consortium name="EnsemblMetazoa"/>
        </authorList>
    </citation>
    <scope>IDENTIFICATION</scope>
</reference>
<accession>A0ABM5L0K0</accession>
<dbReference type="PANTHER" id="PTHR45740">
    <property type="entry name" value="POLY [ADP-RIBOSE] POLYMERASE"/>
    <property type="match status" value="1"/>
</dbReference>
<feature type="compositionally biased region" description="Polar residues" evidence="2">
    <location>
        <begin position="101"/>
        <end position="114"/>
    </location>
</feature>
<name>A0ABM5L0K0_DIAVI</name>
<proteinExistence type="predicted"/>
<dbReference type="Gene3D" id="3.90.228.10">
    <property type="match status" value="1"/>
</dbReference>
<evidence type="ECO:0000313" key="5">
    <source>
        <dbReference type="Proteomes" id="UP001652700"/>
    </source>
</evidence>
<dbReference type="RefSeq" id="XP_050515967.1">
    <property type="nucleotide sequence ID" value="XM_050660010.1"/>
</dbReference>
<keyword evidence="5" id="KW-1185">Reference proteome</keyword>
<evidence type="ECO:0000256" key="2">
    <source>
        <dbReference type="SAM" id="MobiDB-lite"/>
    </source>
</evidence>
<dbReference type="Proteomes" id="UP001652700">
    <property type="component" value="Unplaced"/>
</dbReference>
<protein>
    <recommendedName>
        <fullName evidence="1">Poly [ADP-ribose] polymerase</fullName>
        <shortName evidence="1">PARP</shortName>
        <ecNumber evidence="1">2.4.2.-</ecNumber>
    </recommendedName>
</protein>
<feature type="domain" description="PARP catalytic" evidence="3">
    <location>
        <begin position="130"/>
        <end position="325"/>
    </location>
</feature>